<dbReference type="EMBL" id="KZ857394">
    <property type="protein sequence ID" value="RDX51490.1"/>
    <property type="molecule type" value="Genomic_DNA"/>
</dbReference>
<dbReference type="AlphaFoldDB" id="A0A371DG20"/>
<protein>
    <submittedName>
        <fullName evidence="1">Uncharacterized protein</fullName>
    </submittedName>
</protein>
<dbReference type="Proteomes" id="UP000256964">
    <property type="component" value="Unassembled WGS sequence"/>
</dbReference>
<accession>A0A371DG20</accession>
<proteinExistence type="predicted"/>
<evidence type="ECO:0000313" key="2">
    <source>
        <dbReference type="Proteomes" id="UP000256964"/>
    </source>
</evidence>
<keyword evidence="2" id="KW-1185">Reference proteome</keyword>
<reference evidence="1 2" key="1">
    <citation type="journal article" date="2018" name="Biotechnol. Biofuels">
        <title>Integrative visual omics of the white-rot fungus Polyporus brumalis exposes the biotechnological potential of its oxidative enzymes for delignifying raw plant biomass.</title>
        <authorList>
            <person name="Miyauchi S."/>
            <person name="Rancon A."/>
            <person name="Drula E."/>
            <person name="Hage H."/>
            <person name="Chaduli D."/>
            <person name="Favel A."/>
            <person name="Grisel S."/>
            <person name="Henrissat B."/>
            <person name="Herpoel-Gimbert I."/>
            <person name="Ruiz-Duenas F.J."/>
            <person name="Chevret D."/>
            <person name="Hainaut M."/>
            <person name="Lin J."/>
            <person name="Wang M."/>
            <person name="Pangilinan J."/>
            <person name="Lipzen A."/>
            <person name="Lesage-Meessen L."/>
            <person name="Navarro D."/>
            <person name="Riley R."/>
            <person name="Grigoriev I.V."/>
            <person name="Zhou S."/>
            <person name="Raouche S."/>
            <person name="Rosso M.N."/>
        </authorList>
    </citation>
    <scope>NUCLEOTIDE SEQUENCE [LARGE SCALE GENOMIC DNA]</scope>
    <source>
        <strain evidence="1 2">BRFM 1820</strain>
    </source>
</reference>
<gene>
    <name evidence="1" type="ORF">OH76DRAFT_1401362</name>
</gene>
<name>A0A371DG20_9APHY</name>
<organism evidence="1 2">
    <name type="scientific">Lentinus brumalis</name>
    <dbReference type="NCBI Taxonomy" id="2498619"/>
    <lineage>
        <taxon>Eukaryota</taxon>
        <taxon>Fungi</taxon>
        <taxon>Dikarya</taxon>
        <taxon>Basidiomycota</taxon>
        <taxon>Agaricomycotina</taxon>
        <taxon>Agaricomycetes</taxon>
        <taxon>Polyporales</taxon>
        <taxon>Polyporaceae</taxon>
        <taxon>Lentinus</taxon>
    </lineage>
</organism>
<sequence>MLPESVDLSEVRHYASSHKKRAALLPQTQMFGTAWRLFDAILSRRDFQSVHLVVYIVLSLVSSVRTRERGQLAARSDV</sequence>
<evidence type="ECO:0000313" key="1">
    <source>
        <dbReference type="EMBL" id="RDX51490.1"/>
    </source>
</evidence>